<name>A0A832A6J8_9BACT</name>
<dbReference type="AlphaFoldDB" id="A0A832A6J8"/>
<dbReference type="InterPro" id="IPR011047">
    <property type="entry name" value="Quinoprotein_ADH-like_sf"/>
</dbReference>
<accession>A0A832A6J8</accession>
<proteinExistence type="predicted"/>
<dbReference type="SUPFAM" id="SSF63829">
    <property type="entry name" value="Calcium-dependent phosphotriesterase"/>
    <property type="match status" value="1"/>
</dbReference>
<comment type="caution">
    <text evidence="1">The sequence shown here is derived from an EMBL/GenBank/DDBJ whole genome shotgun (WGS) entry which is preliminary data.</text>
</comment>
<dbReference type="SUPFAM" id="SSF50998">
    <property type="entry name" value="Quinoprotein alcohol dehydrogenase-like"/>
    <property type="match status" value="1"/>
</dbReference>
<dbReference type="EMBL" id="DSTK01000031">
    <property type="protein sequence ID" value="HFK97609.1"/>
    <property type="molecule type" value="Genomic_DNA"/>
</dbReference>
<sequence length="460" mass="50933">MPVPLEDFLGSRDVVRQLFPGCEGDCFWKVFVETLAQKKNHIHRVLFGLTLRSLPVLWEGHRVVCFLPNPYVLLSGNDRQDGVRCVRLAPDAPDGTPVDFAHDGPPMVRTFTLGDLALFTDEANNLWRLEEHKESLSCRLMAKLDAPVTSAPACVDVPGAGTHLVMATTAGLRSVPLSDSGRGVHFSRDAHWKHGAALIPLGGNGCVVLEPHLASLYRLEAQGWILQGRHCLMRWPGGIFGLALADGRLWYVCDPGLLVCFSARSGKREGVWPLKGKARLRFPAATFSFDQRHLLIVDTVGDYVLWNVRSGRCRRHRLALPRSRGFSAVHIVALQRSAELLFVSCYYRDTPPCWPYTIPKIPDPLDETFLHVFRWANGALTDVGMAQGYGGLLSVVQSPQGRMCRQRDPIGFLKRQASPGPGLFWAGLRMAASVWGTEILRRRGSGDSPRSIPYDAFLAG</sequence>
<evidence type="ECO:0000313" key="1">
    <source>
        <dbReference type="EMBL" id="HFK97609.1"/>
    </source>
</evidence>
<gene>
    <name evidence="1" type="ORF">ENS06_09870</name>
</gene>
<dbReference type="InterPro" id="IPR015943">
    <property type="entry name" value="WD40/YVTN_repeat-like_dom_sf"/>
</dbReference>
<reference evidence="1" key="1">
    <citation type="journal article" date="2020" name="mSystems">
        <title>Genome- and Community-Level Interaction Insights into Carbon Utilization and Element Cycling Functions of Hydrothermarchaeota in Hydrothermal Sediment.</title>
        <authorList>
            <person name="Zhou Z."/>
            <person name="Liu Y."/>
            <person name="Xu W."/>
            <person name="Pan J."/>
            <person name="Luo Z.H."/>
            <person name="Li M."/>
        </authorList>
    </citation>
    <scope>NUCLEOTIDE SEQUENCE [LARGE SCALE GENOMIC DNA]</scope>
    <source>
        <strain evidence="1">SpSt-456</strain>
    </source>
</reference>
<dbReference type="Gene3D" id="2.130.10.10">
    <property type="entry name" value="YVTN repeat-like/Quinoprotein amine dehydrogenase"/>
    <property type="match status" value="1"/>
</dbReference>
<organism evidence="1">
    <name type="scientific">Desulfacinum infernum</name>
    <dbReference type="NCBI Taxonomy" id="35837"/>
    <lineage>
        <taxon>Bacteria</taxon>
        <taxon>Pseudomonadati</taxon>
        <taxon>Thermodesulfobacteriota</taxon>
        <taxon>Syntrophobacteria</taxon>
        <taxon>Syntrophobacterales</taxon>
        <taxon>Syntrophobacteraceae</taxon>
        <taxon>Desulfacinum</taxon>
    </lineage>
</organism>
<protein>
    <submittedName>
        <fullName evidence="1">Uncharacterized protein</fullName>
    </submittedName>
</protein>